<evidence type="ECO:0000313" key="4">
    <source>
        <dbReference type="Proteomes" id="UP000293874"/>
    </source>
</evidence>
<evidence type="ECO:0000313" key="3">
    <source>
        <dbReference type="EMBL" id="RZS65132.1"/>
    </source>
</evidence>
<feature type="domain" description="DUF4397" evidence="2">
    <location>
        <begin position="34"/>
        <end position="151"/>
    </location>
</feature>
<name>A0A4Q7MEI1_9BACT</name>
<keyword evidence="4" id="KW-1185">Reference proteome</keyword>
<gene>
    <name evidence="3" type="ORF">EV199_5888</name>
</gene>
<dbReference type="EMBL" id="SGXA01000006">
    <property type="protein sequence ID" value="RZS65132.1"/>
    <property type="molecule type" value="Genomic_DNA"/>
</dbReference>
<dbReference type="RefSeq" id="WP_341273671.1">
    <property type="nucleotide sequence ID" value="NZ_SGXA01000006.1"/>
</dbReference>
<dbReference type="Pfam" id="PF14344">
    <property type="entry name" value="DUF4397"/>
    <property type="match status" value="1"/>
</dbReference>
<sequence length="235" mass="25372">MQRLMTWGLVLILSTTFLSSCLKSSTSQPEKLTYLYLMHMATTAPSVDLYFGTQKASSNSISFNTISGSYTGIRPATFDVTYKKGGGDSLVATIPTAVYDTLMPYTLLLFSDADGEGHATRIFDNTEGLSTEKVNYRFWHLAHDIGPVDITIGTSLVDAGRSLADNVGGNAYNRFNNQIDAGTYTITVKEAGTENVVAKQEDVNLVKGASYTIFLKGSATGTGVKEKAVGILRNF</sequence>
<evidence type="ECO:0000256" key="1">
    <source>
        <dbReference type="SAM" id="SignalP"/>
    </source>
</evidence>
<evidence type="ECO:0000259" key="2">
    <source>
        <dbReference type="Pfam" id="PF14344"/>
    </source>
</evidence>
<dbReference type="Proteomes" id="UP000293874">
    <property type="component" value="Unassembled WGS sequence"/>
</dbReference>
<dbReference type="InterPro" id="IPR025510">
    <property type="entry name" value="DUF4397"/>
</dbReference>
<keyword evidence="1" id="KW-0732">Signal</keyword>
<dbReference type="PROSITE" id="PS51257">
    <property type="entry name" value="PROKAR_LIPOPROTEIN"/>
    <property type="match status" value="1"/>
</dbReference>
<dbReference type="AlphaFoldDB" id="A0A4Q7MEI1"/>
<accession>A0A4Q7MEI1</accession>
<reference evidence="3 4" key="1">
    <citation type="submission" date="2019-02" db="EMBL/GenBank/DDBJ databases">
        <title>Genomic Encyclopedia of Type Strains, Phase IV (KMG-IV): sequencing the most valuable type-strain genomes for metagenomic binning, comparative biology and taxonomic classification.</title>
        <authorList>
            <person name="Goeker M."/>
        </authorList>
    </citation>
    <scope>NUCLEOTIDE SEQUENCE [LARGE SCALE GENOMIC DNA]</scope>
    <source>
        <strain evidence="3 4">DSM 18116</strain>
    </source>
</reference>
<feature type="chain" id="PRO_5020437426" description="DUF4397 domain-containing protein" evidence="1">
    <location>
        <begin position="20"/>
        <end position="235"/>
    </location>
</feature>
<feature type="signal peptide" evidence="1">
    <location>
        <begin position="1"/>
        <end position="19"/>
    </location>
</feature>
<comment type="caution">
    <text evidence="3">The sequence shown here is derived from an EMBL/GenBank/DDBJ whole genome shotgun (WGS) entry which is preliminary data.</text>
</comment>
<protein>
    <recommendedName>
        <fullName evidence="2">DUF4397 domain-containing protein</fullName>
    </recommendedName>
</protein>
<organism evidence="3 4">
    <name type="scientific">Pseudobacter ginsenosidimutans</name>
    <dbReference type="NCBI Taxonomy" id="661488"/>
    <lineage>
        <taxon>Bacteria</taxon>
        <taxon>Pseudomonadati</taxon>
        <taxon>Bacteroidota</taxon>
        <taxon>Chitinophagia</taxon>
        <taxon>Chitinophagales</taxon>
        <taxon>Chitinophagaceae</taxon>
        <taxon>Pseudobacter</taxon>
    </lineage>
</organism>
<proteinExistence type="predicted"/>